<gene>
    <name evidence="1" type="ORF">FC50_GL002367</name>
</gene>
<dbReference type="PATRIC" id="fig|1423783.4.peg.2433"/>
<dbReference type="AlphaFoldDB" id="A0A0R1U5W9"/>
<dbReference type="RefSeq" id="WP_054651239.1">
    <property type="nucleotide sequence ID" value="NZ_AZFJ01000003.1"/>
</dbReference>
<sequence>MEKVIDTYYLVKIGNGWLEQIERMDESGAEGVFIANLYNRAVKFGKKKAQALADKWDGEVVTINITSEDN</sequence>
<accession>A0A0R1U5W9</accession>
<evidence type="ECO:0000313" key="1">
    <source>
        <dbReference type="EMBL" id="KRL88608.1"/>
    </source>
</evidence>
<name>A0A0R1U5W9_9LACO</name>
<proteinExistence type="predicted"/>
<comment type="caution">
    <text evidence="1">The sequence shown here is derived from an EMBL/GenBank/DDBJ whole genome shotgun (WGS) entry which is preliminary data.</text>
</comment>
<dbReference type="STRING" id="1423783.FC50_GL002367"/>
<organism evidence="1 2">
    <name type="scientific">Lacticaseibacillus pantheris DSM 15945 = JCM 12539 = NBRC 106106</name>
    <dbReference type="NCBI Taxonomy" id="1423783"/>
    <lineage>
        <taxon>Bacteria</taxon>
        <taxon>Bacillati</taxon>
        <taxon>Bacillota</taxon>
        <taxon>Bacilli</taxon>
        <taxon>Lactobacillales</taxon>
        <taxon>Lactobacillaceae</taxon>
        <taxon>Lacticaseibacillus</taxon>
    </lineage>
</organism>
<dbReference type="Proteomes" id="UP000051922">
    <property type="component" value="Unassembled WGS sequence"/>
</dbReference>
<evidence type="ECO:0000313" key="2">
    <source>
        <dbReference type="Proteomes" id="UP000051922"/>
    </source>
</evidence>
<dbReference type="EMBL" id="AZFJ01000003">
    <property type="protein sequence ID" value="KRL88608.1"/>
    <property type="molecule type" value="Genomic_DNA"/>
</dbReference>
<keyword evidence="2" id="KW-1185">Reference proteome</keyword>
<reference evidence="1 2" key="1">
    <citation type="journal article" date="2015" name="Genome Announc.">
        <title>Expanding the biotechnology potential of lactobacilli through comparative genomics of 213 strains and associated genera.</title>
        <authorList>
            <person name="Sun Z."/>
            <person name="Harris H.M."/>
            <person name="McCann A."/>
            <person name="Guo C."/>
            <person name="Argimon S."/>
            <person name="Zhang W."/>
            <person name="Yang X."/>
            <person name="Jeffery I.B."/>
            <person name="Cooney J.C."/>
            <person name="Kagawa T.F."/>
            <person name="Liu W."/>
            <person name="Song Y."/>
            <person name="Salvetti E."/>
            <person name="Wrobel A."/>
            <person name="Rasinkangas P."/>
            <person name="Parkhill J."/>
            <person name="Rea M.C."/>
            <person name="O'Sullivan O."/>
            <person name="Ritari J."/>
            <person name="Douillard F.P."/>
            <person name="Paul Ross R."/>
            <person name="Yang R."/>
            <person name="Briner A.E."/>
            <person name="Felis G.E."/>
            <person name="de Vos W.M."/>
            <person name="Barrangou R."/>
            <person name="Klaenhammer T.R."/>
            <person name="Caufield P.W."/>
            <person name="Cui Y."/>
            <person name="Zhang H."/>
            <person name="O'Toole P.W."/>
        </authorList>
    </citation>
    <scope>NUCLEOTIDE SEQUENCE [LARGE SCALE GENOMIC DNA]</scope>
    <source>
        <strain evidence="1 2">DSM 15945</strain>
    </source>
</reference>
<protein>
    <submittedName>
        <fullName evidence="1">Uncharacterized protein</fullName>
    </submittedName>
</protein>